<evidence type="ECO:0000259" key="3">
    <source>
        <dbReference type="Pfam" id="PF00501"/>
    </source>
</evidence>
<feature type="domain" description="AMP-dependent synthetase/ligase" evidence="3">
    <location>
        <begin position="71"/>
        <end position="490"/>
    </location>
</feature>
<dbReference type="InterPro" id="IPR025110">
    <property type="entry name" value="AMP-bd_C"/>
</dbReference>
<gene>
    <name evidence="6" type="ORF">PHISCL_07921</name>
</gene>
<keyword evidence="2" id="KW-1133">Transmembrane helix</keyword>
<evidence type="ECO:0000256" key="2">
    <source>
        <dbReference type="SAM" id="Phobius"/>
    </source>
</evidence>
<proteinExistence type="inferred from homology"/>
<dbReference type="Pfam" id="PF13193">
    <property type="entry name" value="AMP-binding_C"/>
    <property type="match status" value="1"/>
</dbReference>
<dbReference type="AlphaFoldDB" id="A0A3A2ZEJ6"/>
<organism evidence="6 7">
    <name type="scientific">Aspergillus sclerotialis</name>
    <dbReference type="NCBI Taxonomy" id="2070753"/>
    <lineage>
        <taxon>Eukaryota</taxon>
        <taxon>Fungi</taxon>
        <taxon>Dikarya</taxon>
        <taxon>Ascomycota</taxon>
        <taxon>Pezizomycotina</taxon>
        <taxon>Eurotiomycetes</taxon>
        <taxon>Eurotiomycetidae</taxon>
        <taxon>Eurotiales</taxon>
        <taxon>Aspergillaceae</taxon>
        <taxon>Aspergillus</taxon>
        <taxon>Aspergillus subgen. Polypaecilum</taxon>
    </lineage>
</organism>
<dbReference type="InterPro" id="IPR032387">
    <property type="entry name" value="ACAS_N"/>
</dbReference>
<sequence>MSSHPQKVVQELSLRDPNGFWLHHADQLHWHKKPSCAVTKRTKTLPNGTSHDHWSWFQDGEISTTYNCVDRHVQNGCGDNVAIIWDSPVTGAKEKYTYRQLLDEVEVLAGVLKEEGVRRGDVVIIYMPMIPAALIAALAITRLGAIHSAVFGGFAAKSLAQRIEAARPRAIMTASCGIEGSKGPVPYRPLVEGAIEASSFKPLKVLIWQRDQLRWNNPDKLGGGQRNWQRLVKSARMRGIKAGPAPVKSTDGLYIIYTSGTTGLPKGVFREAGGHAVGLHLSMRYLFDIQGPGDVMFCASDIGWVVGHSYILYAPLLVGATTVLFEGKPVGTPDAGTFWRIIEEHKVNVLFTAPTAIRAIRKDDPDNKFFEEAARRSGLKQLRSLFLAGERSEPSVVQTFQNLLSKHAAPGAMVVDNWWSSESGSPISGVALRSTVGLIPQHQRQQTQATAPLAIRPGSAGLPMPGFDVRVVDDDGNEVPTGTMGNIVMAIPLAPTAFTMLFNDDERFYKGYLKRFNGRWVDTGDAGMIDEDGYVHIMARSDDIINVAAHRFSTGAIEQAILSHPDVGEASVVGIPDSLKGHLPFAFIQPRTGTGVLPATPHAELFTAINKIIREQIGPIASLGGMIQGRGMIPKTRSGKTLRRVLRELVENGSKGEYNAKVGIPPTVEDADVVEKARAIVKEYFEERKHREATTKSKL</sequence>
<keyword evidence="7" id="KW-1185">Reference proteome</keyword>
<dbReference type="PANTHER" id="PTHR43347">
    <property type="entry name" value="ACYL-COA SYNTHETASE"/>
    <property type="match status" value="1"/>
</dbReference>
<dbReference type="EMBL" id="MVGC01000374">
    <property type="protein sequence ID" value="RJE19747.1"/>
    <property type="molecule type" value="Genomic_DNA"/>
</dbReference>
<feature type="transmembrane region" description="Helical" evidence="2">
    <location>
        <begin position="122"/>
        <end position="140"/>
    </location>
</feature>
<keyword evidence="2" id="KW-0472">Membrane</keyword>
<dbReference type="Proteomes" id="UP000266188">
    <property type="component" value="Unassembled WGS sequence"/>
</dbReference>
<evidence type="ECO:0000313" key="6">
    <source>
        <dbReference type="EMBL" id="RJE19747.1"/>
    </source>
</evidence>
<reference evidence="7" key="1">
    <citation type="submission" date="2017-02" db="EMBL/GenBank/DDBJ databases">
        <authorList>
            <person name="Tafer H."/>
            <person name="Lopandic K."/>
        </authorList>
    </citation>
    <scope>NUCLEOTIDE SEQUENCE [LARGE SCALE GENOMIC DNA]</scope>
    <source>
        <strain evidence="7">CBS 366.77</strain>
    </source>
</reference>
<evidence type="ECO:0000256" key="1">
    <source>
        <dbReference type="ARBA" id="ARBA00006432"/>
    </source>
</evidence>
<dbReference type="InterPro" id="IPR000873">
    <property type="entry name" value="AMP-dep_synth/lig_dom"/>
</dbReference>
<evidence type="ECO:0000313" key="7">
    <source>
        <dbReference type="Proteomes" id="UP000266188"/>
    </source>
</evidence>
<protein>
    <submittedName>
        <fullName evidence="6">Acyl-CoA synthetase</fullName>
    </submittedName>
</protein>
<accession>A0A3A2ZEJ6</accession>
<feature type="domain" description="Acetyl-coenzyme A synthetase N-terminal" evidence="5">
    <location>
        <begin position="11"/>
        <end position="68"/>
    </location>
</feature>
<dbReference type="InterPro" id="IPR020845">
    <property type="entry name" value="AMP-binding_CS"/>
</dbReference>
<dbReference type="Pfam" id="PF16177">
    <property type="entry name" value="ACAS_N"/>
    <property type="match status" value="1"/>
</dbReference>
<dbReference type="Gene3D" id="3.30.300.30">
    <property type="match status" value="1"/>
</dbReference>
<dbReference type="GO" id="GO:0050218">
    <property type="term" value="F:propionate-CoA ligase activity"/>
    <property type="evidence" value="ECO:0007669"/>
    <property type="project" value="TreeGrafter"/>
</dbReference>
<keyword evidence="2" id="KW-0812">Transmembrane</keyword>
<dbReference type="SUPFAM" id="SSF56801">
    <property type="entry name" value="Acetyl-CoA synthetase-like"/>
    <property type="match status" value="1"/>
</dbReference>
<dbReference type="PROSITE" id="PS00455">
    <property type="entry name" value="AMP_BINDING"/>
    <property type="match status" value="1"/>
</dbReference>
<dbReference type="OrthoDB" id="1706066at2759"/>
<dbReference type="PANTHER" id="PTHR43347:SF3">
    <property type="entry name" value="ACYL-COA SYNTHETASE SHORT-CHAIN FAMILY MEMBER 3, MITOCHONDRIAL"/>
    <property type="match status" value="1"/>
</dbReference>
<evidence type="ECO:0000259" key="4">
    <source>
        <dbReference type="Pfam" id="PF13193"/>
    </source>
</evidence>
<dbReference type="Pfam" id="PF00501">
    <property type="entry name" value="AMP-binding"/>
    <property type="match status" value="1"/>
</dbReference>
<evidence type="ECO:0000259" key="5">
    <source>
        <dbReference type="Pfam" id="PF16177"/>
    </source>
</evidence>
<comment type="caution">
    <text evidence="6">The sequence shown here is derived from an EMBL/GenBank/DDBJ whole genome shotgun (WGS) entry which is preliminary data.</text>
</comment>
<dbReference type="Gene3D" id="3.40.50.12780">
    <property type="entry name" value="N-terminal domain of ligase-like"/>
    <property type="match status" value="1"/>
</dbReference>
<feature type="domain" description="AMP-binding enzyme C-terminal" evidence="4">
    <location>
        <begin position="557"/>
        <end position="640"/>
    </location>
</feature>
<comment type="similarity">
    <text evidence="1">Belongs to the ATP-dependent AMP-binding enzyme family.</text>
</comment>
<dbReference type="STRING" id="2070753.A0A3A2ZEJ6"/>
<dbReference type="InterPro" id="IPR042099">
    <property type="entry name" value="ANL_N_sf"/>
</dbReference>
<name>A0A3A2ZEJ6_9EURO</name>
<dbReference type="InterPro" id="IPR045851">
    <property type="entry name" value="AMP-bd_C_sf"/>
</dbReference>